<proteinExistence type="predicted"/>
<comment type="caution">
    <text evidence="1">The sequence shown here is derived from an EMBL/GenBank/DDBJ whole genome shotgun (WGS) entry which is preliminary data.</text>
</comment>
<sequence>MNVGHYLAPYDDLSLAVAAGDIDGRITHLAGTVDDAAHDVNARVREILEDGLATGGEPVDAGLGVRSRDRK</sequence>
<evidence type="ECO:0000313" key="1">
    <source>
        <dbReference type="EMBL" id="GAA2975045.1"/>
    </source>
</evidence>
<name>A0ABP6K5J6_9ACTN</name>
<dbReference type="EMBL" id="BAAAUD010000116">
    <property type="protein sequence ID" value="GAA2975045.1"/>
    <property type="molecule type" value="Genomic_DNA"/>
</dbReference>
<keyword evidence="2" id="KW-1185">Reference proteome</keyword>
<gene>
    <name evidence="1" type="ORF">GCM10010446_69040</name>
</gene>
<accession>A0ABP6K5J6</accession>
<organism evidence="1 2">
    <name type="scientific">Streptomyces enissocaesilis</name>
    <dbReference type="NCBI Taxonomy" id="332589"/>
    <lineage>
        <taxon>Bacteria</taxon>
        <taxon>Bacillati</taxon>
        <taxon>Actinomycetota</taxon>
        <taxon>Actinomycetes</taxon>
        <taxon>Kitasatosporales</taxon>
        <taxon>Streptomycetaceae</taxon>
        <taxon>Streptomyces</taxon>
        <taxon>Streptomyces rochei group</taxon>
    </lineage>
</organism>
<protein>
    <submittedName>
        <fullName evidence="1">Uncharacterized protein</fullName>
    </submittedName>
</protein>
<evidence type="ECO:0000313" key="2">
    <source>
        <dbReference type="Proteomes" id="UP001500403"/>
    </source>
</evidence>
<dbReference type="RefSeq" id="WP_344501013.1">
    <property type="nucleotide sequence ID" value="NZ_BAAAUD010000116.1"/>
</dbReference>
<reference evidence="2" key="1">
    <citation type="journal article" date="2019" name="Int. J. Syst. Evol. Microbiol.">
        <title>The Global Catalogue of Microorganisms (GCM) 10K type strain sequencing project: providing services to taxonomists for standard genome sequencing and annotation.</title>
        <authorList>
            <consortium name="The Broad Institute Genomics Platform"/>
            <consortium name="The Broad Institute Genome Sequencing Center for Infectious Disease"/>
            <person name="Wu L."/>
            <person name="Ma J."/>
        </authorList>
    </citation>
    <scope>NUCLEOTIDE SEQUENCE [LARGE SCALE GENOMIC DNA]</scope>
    <source>
        <strain evidence="2">JCM 9088</strain>
    </source>
</reference>
<dbReference type="Proteomes" id="UP001500403">
    <property type="component" value="Unassembled WGS sequence"/>
</dbReference>